<comment type="catalytic activity">
    <reaction evidence="23">
        <text>L-lysyl-tRNA(Lys) + a 1,2-diacyl-sn-glycero-3-phospho-(1'-sn-glycerol) = a 1,2-diacyl-sn-glycero-3-phospho-1'-(3'-O-L-lysyl)-sn-glycerol + tRNA(Lys)</text>
        <dbReference type="Rhea" id="RHEA:10668"/>
        <dbReference type="Rhea" id="RHEA-COMP:9696"/>
        <dbReference type="Rhea" id="RHEA-COMP:9697"/>
        <dbReference type="ChEBI" id="CHEBI:64716"/>
        <dbReference type="ChEBI" id="CHEBI:75792"/>
        <dbReference type="ChEBI" id="CHEBI:78442"/>
        <dbReference type="ChEBI" id="CHEBI:78529"/>
        <dbReference type="EC" id="2.3.2.3"/>
    </reaction>
</comment>
<keyword evidence="13" id="KW-0547">Nucleotide-binding</keyword>
<keyword evidence="17" id="KW-0443">Lipid metabolism</keyword>
<keyword evidence="19" id="KW-0030">Aminoacyl-tRNA synthetase</keyword>
<evidence type="ECO:0000259" key="26">
    <source>
        <dbReference type="PROSITE" id="PS50862"/>
    </source>
</evidence>
<dbReference type="EMBL" id="CP024988">
    <property type="protein sequence ID" value="AWT27186.1"/>
    <property type="molecule type" value="Genomic_DNA"/>
</dbReference>
<comment type="similarity">
    <text evidence="3">In the N-terminal section; belongs to the LPG synthetase family.</text>
</comment>
<evidence type="ECO:0000256" key="15">
    <source>
        <dbReference type="ARBA" id="ARBA00022842"/>
    </source>
</evidence>
<comment type="similarity">
    <text evidence="4">In the C-terminal section; belongs to the class-II aminoacyl-tRNA synthetase family.</text>
</comment>
<keyword evidence="18 25" id="KW-0472">Membrane</keyword>
<dbReference type="NCBIfam" id="NF001756">
    <property type="entry name" value="PRK00484.1"/>
    <property type="match status" value="1"/>
</dbReference>
<dbReference type="Gene3D" id="2.40.50.140">
    <property type="entry name" value="Nucleic acid-binding proteins"/>
    <property type="match status" value="1"/>
</dbReference>
<evidence type="ECO:0000256" key="17">
    <source>
        <dbReference type="ARBA" id="ARBA00023098"/>
    </source>
</evidence>
<keyword evidence="20" id="KW-0046">Antibiotic resistance</keyword>
<dbReference type="EC" id="6.1.1.6" evidence="6"/>
<keyword evidence="28" id="KW-1185">Reference proteome</keyword>
<dbReference type="PANTHER" id="PTHR42918">
    <property type="entry name" value="LYSYL-TRNA SYNTHETASE"/>
    <property type="match status" value="1"/>
</dbReference>
<dbReference type="InterPro" id="IPR012340">
    <property type="entry name" value="NA-bd_OB-fold"/>
</dbReference>
<dbReference type="GO" id="GO:0050071">
    <property type="term" value="F:phosphatidylglycerol lysyltransferase activity"/>
    <property type="evidence" value="ECO:0007669"/>
    <property type="project" value="UniProtKB-EC"/>
</dbReference>
<keyword evidence="11 25" id="KW-0812">Transmembrane</keyword>
<dbReference type="STRING" id="1737425.GCA_900049755_01435"/>
<dbReference type="InterPro" id="IPR045864">
    <property type="entry name" value="aa-tRNA-synth_II/BPL/LPL"/>
</dbReference>
<dbReference type="GO" id="GO:0046872">
    <property type="term" value="F:metal ion binding"/>
    <property type="evidence" value="ECO:0007669"/>
    <property type="project" value="UniProtKB-KW"/>
</dbReference>
<evidence type="ECO:0000256" key="9">
    <source>
        <dbReference type="ARBA" id="ARBA00022598"/>
    </source>
</evidence>
<dbReference type="InterPro" id="IPR006195">
    <property type="entry name" value="aa-tRNA-synth_II"/>
</dbReference>
<evidence type="ECO:0000256" key="22">
    <source>
        <dbReference type="ARBA" id="ARBA00024681"/>
    </source>
</evidence>
<feature type="transmembrane region" description="Helical" evidence="25">
    <location>
        <begin position="150"/>
        <end position="171"/>
    </location>
</feature>
<accession>A0A2Z3YQS1</accession>
<dbReference type="GO" id="GO:0005829">
    <property type="term" value="C:cytosol"/>
    <property type="evidence" value="ECO:0007669"/>
    <property type="project" value="TreeGrafter"/>
</dbReference>
<dbReference type="Pfam" id="PF00152">
    <property type="entry name" value="tRNA-synt_2"/>
    <property type="match status" value="1"/>
</dbReference>
<evidence type="ECO:0000256" key="14">
    <source>
        <dbReference type="ARBA" id="ARBA00022840"/>
    </source>
</evidence>
<dbReference type="Proteomes" id="UP000247696">
    <property type="component" value="Chromosome"/>
</dbReference>
<dbReference type="Pfam" id="PF09924">
    <property type="entry name" value="LPG_synthase_C"/>
    <property type="match status" value="1"/>
</dbReference>
<evidence type="ECO:0000256" key="3">
    <source>
        <dbReference type="ARBA" id="ARBA00005270"/>
    </source>
</evidence>
<comment type="catalytic activity">
    <reaction evidence="24">
        <text>tRNA(Lys) + L-lysine + ATP = L-lysyl-tRNA(Lys) + AMP + diphosphate</text>
        <dbReference type="Rhea" id="RHEA:20792"/>
        <dbReference type="Rhea" id="RHEA-COMP:9696"/>
        <dbReference type="Rhea" id="RHEA-COMP:9697"/>
        <dbReference type="ChEBI" id="CHEBI:30616"/>
        <dbReference type="ChEBI" id="CHEBI:32551"/>
        <dbReference type="ChEBI" id="CHEBI:33019"/>
        <dbReference type="ChEBI" id="CHEBI:78442"/>
        <dbReference type="ChEBI" id="CHEBI:78529"/>
        <dbReference type="ChEBI" id="CHEBI:456215"/>
        <dbReference type="EC" id="6.1.1.6"/>
    </reaction>
</comment>
<keyword evidence="10" id="KW-0808">Transferase</keyword>
<evidence type="ECO:0000256" key="8">
    <source>
        <dbReference type="ARBA" id="ARBA00022475"/>
    </source>
</evidence>
<dbReference type="InterPro" id="IPR024320">
    <property type="entry name" value="LPG_synthase_C"/>
</dbReference>
<evidence type="ECO:0000256" key="20">
    <source>
        <dbReference type="ARBA" id="ARBA00023251"/>
    </source>
</evidence>
<dbReference type="Pfam" id="PF01336">
    <property type="entry name" value="tRNA_anti-codon"/>
    <property type="match status" value="1"/>
</dbReference>
<name>A0A2Z3YQS1_9CORY</name>
<evidence type="ECO:0000256" key="2">
    <source>
        <dbReference type="ARBA" id="ARBA00004651"/>
    </source>
</evidence>
<dbReference type="Pfam" id="PF16995">
    <property type="entry name" value="tRNA-synt_2_TM"/>
    <property type="match status" value="1"/>
</dbReference>
<dbReference type="NCBIfam" id="TIGR00499">
    <property type="entry name" value="lysS_bact"/>
    <property type="match status" value="1"/>
</dbReference>
<gene>
    <name evidence="27" type="primary">lysX</name>
    <name evidence="27" type="ORF">Csp1_24380</name>
</gene>
<dbReference type="AlphaFoldDB" id="A0A2Z3YQS1"/>
<dbReference type="SUPFAM" id="SSF55681">
    <property type="entry name" value="Class II aaRS and biotin synthetases"/>
    <property type="match status" value="1"/>
</dbReference>
<evidence type="ECO:0000256" key="12">
    <source>
        <dbReference type="ARBA" id="ARBA00022723"/>
    </source>
</evidence>
<comment type="function">
    <text evidence="22">Catalyzes the production of L-lysyl-tRNA(Lys)transfer and the transfer of a lysyl group from L-lysyl-tRNA(Lys) to membrane-bound phosphatidylglycerol (PG), which produces lysylphosphatidylglycerol (LPG), one of the components of the bacterial membrane with a positive net charge. LPG synthesis contributes to the resistance to cationic antimicrobial peptides (CAMPs) and likely protects M.tuberculosis against the CAMPs produced by competiting microorganisms (bacteriocins). In fact, the modification of anionic phosphatidylglycerol with positively charged L-lysine results in repulsion of the peptides.</text>
</comment>
<evidence type="ECO:0000256" key="1">
    <source>
        <dbReference type="ARBA" id="ARBA00001946"/>
    </source>
</evidence>
<dbReference type="GO" id="GO:0005886">
    <property type="term" value="C:plasma membrane"/>
    <property type="evidence" value="ECO:0007669"/>
    <property type="project" value="UniProtKB-SubCell"/>
</dbReference>
<dbReference type="InterPro" id="IPR044136">
    <property type="entry name" value="Lys-tRNA-ligase_II_N"/>
</dbReference>
<evidence type="ECO:0000256" key="18">
    <source>
        <dbReference type="ARBA" id="ARBA00023136"/>
    </source>
</evidence>
<keyword evidence="16 25" id="KW-1133">Transmembrane helix</keyword>
<feature type="domain" description="Aminoacyl-transfer RNA synthetases class-II family profile" evidence="26">
    <location>
        <begin position="813"/>
        <end position="1140"/>
    </location>
</feature>
<evidence type="ECO:0000256" key="11">
    <source>
        <dbReference type="ARBA" id="ARBA00022692"/>
    </source>
</evidence>
<evidence type="ECO:0000256" key="6">
    <source>
        <dbReference type="ARBA" id="ARBA00013166"/>
    </source>
</evidence>
<feature type="transmembrane region" description="Helical" evidence="25">
    <location>
        <begin position="32"/>
        <end position="53"/>
    </location>
</feature>
<evidence type="ECO:0000313" key="28">
    <source>
        <dbReference type="Proteomes" id="UP000247696"/>
    </source>
</evidence>
<evidence type="ECO:0000256" key="25">
    <source>
        <dbReference type="SAM" id="Phobius"/>
    </source>
</evidence>
<feature type="transmembrane region" description="Helical" evidence="25">
    <location>
        <begin position="97"/>
        <end position="118"/>
    </location>
</feature>
<evidence type="ECO:0000256" key="21">
    <source>
        <dbReference type="ARBA" id="ARBA00023268"/>
    </source>
</evidence>
<dbReference type="GO" id="GO:0000049">
    <property type="term" value="F:tRNA binding"/>
    <property type="evidence" value="ECO:0007669"/>
    <property type="project" value="TreeGrafter"/>
</dbReference>
<dbReference type="NCBIfam" id="NF002821">
    <property type="entry name" value="PRK02983.1"/>
    <property type="match status" value="1"/>
</dbReference>
<dbReference type="KEGG" id="cpre:Csp1_24380"/>
<dbReference type="InterPro" id="IPR004364">
    <property type="entry name" value="Aa-tRNA-synt_II"/>
</dbReference>
<reference evidence="28" key="1">
    <citation type="submission" date="2017-11" db="EMBL/GenBank/DDBJ databases">
        <title>Otitis media/interna in a cat caused by the recently described species Corynebacterium provencense.</title>
        <authorList>
            <person name="Kittl S."/>
            <person name="Brodard I."/>
            <person name="Rychener L."/>
            <person name="Jores J."/>
            <person name="Roosje P."/>
            <person name="Gobeli Brawand S."/>
        </authorList>
    </citation>
    <scope>NUCLEOTIDE SEQUENCE [LARGE SCALE GENOMIC DNA]</scope>
    <source>
        <strain evidence="28">17KM38</strain>
    </source>
</reference>
<protein>
    <recommendedName>
        <fullName evidence="7">Lysylphosphatidylglycerol biosynthesis bifunctional protein LysX</fullName>
        <ecNumber evidence="5">2.3.2.3</ecNumber>
        <ecNumber evidence="6">6.1.1.6</ecNumber>
    </recommendedName>
</protein>
<dbReference type="PROSITE" id="PS50862">
    <property type="entry name" value="AA_TRNA_LIGASE_II"/>
    <property type="match status" value="1"/>
</dbReference>
<evidence type="ECO:0000256" key="10">
    <source>
        <dbReference type="ARBA" id="ARBA00022679"/>
    </source>
</evidence>
<feature type="transmembrane region" description="Helical" evidence="25">
    <location>
        <begin position="242"/>
        <end position="264"/>
    </location>
</feature>
<proteinExistence type="inferred from homology"/>
<dbReference type="PRINTS" id="PR00982">
    <property type="entry name" value="TRNASYNTHLYS"/>
</dbReference>
<sequence length="1143" mass="124535">MSTSSPTLIAPAPISVAQHQPVKAPDRRLPRFFGVLFTGYALLGAFIVLLTYIDRNVRSVRTALDLLFFPLPPSFAWCVALFFLGGALLAGKRLGWLIWMILFAALNIFNLVAFIVIASNGGPGDDSLLTDSDLPIIVEASLKTVYDGPWPLFIIGCVIQFVILVGLLLGYRSFRARTRSGSVWRGLGCWLTGVTATAVVGAVLVSLWPGSLSDSARWWWVLEHAVGVNIAEHAVLGGSPTALIRFTVSVLSALSVIAGVMVLLRSSGDRNALSDTDEEILRTMVARFNGSDSLAYFSFRHDKSVFYAPDGRAAITYRVENGVCLAAADPLGDPAAWDSAIGAWTAMAASYGWTPAVMGASDTGARAYARHGLSAVRLGDEAVLHSADLHLSSPEFRSLRQSVSRARRSGVTVRTRRHHELTAEELHRVEERADAWRDTTDERGFSMALGRIGDPGDGDCVLVEALVDGEVVAELSLVPWGPDGLSLDLMRRSPAAPNGTVETMVVDLCLGQAKNSGSVPGPRRVSLNFAVFRRIFATESDIGTNPLTRLNRRVLVFFSRWWQMEALYRSNEKYNPQWVPRYLCYGESTSVVRVGVASGMAEGFIPDLSSLPGARILARRSTTPEPVHGPAAEAALAHVPIWRHEVANPVRPHRRIPEQVRVRMSTAARLREAGVDPWPVAVKPTVGCGDVTTLDAGTPVTVSGRTMARRRFGGVTFLDVQDSTGRCQILVEASRPAATTRIHDLDLADLVQVTGTVGASRNGTVSVLADSLRIEAKALHPLPDTRSGLTDPETRLRNRHLDMTVNPQVGFRLRARAAVLKALRGVLDADAYLEVETPVLQQTHGGASARPFMTHSNAYSIDLYLRIAPELYLKRLLCGGMDRVYELGRDFRNEGADATHNPEFTVLEAYRTHSDYHDMMDLTRRLICAAASAVHGRPAVTGPDGALVDISGQWPVVSVYEAVTAALTEELTAHGRIPEPGWAVTPATTVEELQRVADAIDYPWRADWDHGRLFEELYGDFVESRTTLPTFYVDFPASTSPLTRPHRSIDGVVERWDLVAWGTELGTAYSELTDPLLQRERLEAQSLLAAGGDPEAMEVDEDFLRALEFGMPPTGGMGIGVDRLVMLIVGGGIRDVLAFPMTK</sequence>
<comment type="subcellular location">
    <subcellularLocation>
        <location evidence="2">Cell membrane</location>
        <topology evidence="2">Multi-pass membrane protein</topology>
    </subcellularLocation>
</comment>
<dbReference type="GO" id="GO:0006629">
    <property type="term" value="P:lipid metabolic process"/>
    <property type="evidence" value="ECO:0007669"/>
    <property type="project" value="UniProtKB-KW"/>
</dbReference>
<dbReference type="GO" id="GO:0004824">
    <property type="term" value="F:lysine-tRNA ligase activity"/>
    <property type="evidence" value="ECO:0007669"/>
    <property type="project" value="UniProtKB-EC"/>
</dbReference>
<evidence type="ECO:0000256" key="23">
    <source>
        <dbReference type="ARBA" id="ARBA00047540"/>
    </source>
</evidence>
<dbReference type="CDD" id="cd04322">
    <property type="entry name" value="LysRS_N"/>
    <property type="match status" value="1"/>
</dbReference>
<dbReference type="InterPro" id="IPR004365">
    <property type="entry name" value="NA-bd_OB_tRNA"/>
</dbReference>
<feature type="transmembrane region" description="Helical" evidence="25">
    <location>
        <begin position="73"/>
        <end position="90"/>
    </location>
</feature>
<dbReference type="GO" id="GO:0005524">
    <property type="term" value="F:ATP binding"/>
    <property type="evidence" value="ECO:0007669"/>
    <property type="project" value="UniProtKB-KW"/>
</dbReference>
<keyword evidence="15" id="KW-0460">Magnesium</keyword>
<evidence type="ECO:0000256" key="13">
    <source>
        <dbReference type="ARBA" id="ARBA00022741"/>
    </source>
</evidence>
<evidence type="ECO:0000256" key="16">
    <source>
        <dbReference type="ARBA" id="ARBA00022989"/>
    </source>
</evidence>
<dbReference type="InterPro" id="IPR002313">
    <property type="entry name" value="Lys-tRNA-ligase_II"/>
</dbReference>
<evidence type="ECO:0000256" key="7">
    <source>
        <dbReference type="ARBA" id="ARBA00015213"/>
    </source>
</evidence>
<evidence type="ECO:0000256" key="24">
    <source>
        <dbReference type="ARBA" id="ARBA00048573"/>
    </source>
</evidence>
<keyword evidence="8" id="KW-1003">Cell membrane</keyword>
<dbReference type="SUPFAM" id="SSF50249">
    <property type="entry name" value="Nucleic acid-binding proteins"/>
    <property type="match status" value="1"/>
</dbReference>
<dbReference type="PANTHER" id="PTHR42918:SF15">
    <property type="entry name" value="LYSINE--TRNA LIGASE, CHLOROPLASTIC_MITOCHONDRIAL"/>
    <property type="match status" value="1"/>
</dbReference>
<comment type="cofactor">
    <cofactor evidence="1">
        <name>Mg(2+)</name>
        <dbReference type="ChEBI" id="CHEBI:18420"/>
    </cofactor>
</comment>
<dbReference type="GO" id="GO:0046677">
    <property type="term" value="P:response to antibiotic"/>
    <property type="evidence" value="ECO:0007669"/>
    <property type="project" value="UniProtKB-KW"/>
</dbReference>
<dbReference type="InterPro" id="IPR018149">
    <property type="entry name" value="Lys-tRNA-synth_II_C"/>
</dbReference>
<keyword evidence="21" id="KW-0511">Multifunctional enzyme</keyword>
<dbReference type="InterPro" id="IPR031553">
    <property type="entry name" value="tRNA-synt_2_TM"/>
</dbReference>
<dbReference type="GO" id="GO:0006430">
    <property type="term" value="P:lysyl-tRNA aminoacylation"/>
    <property type="evidence" value="ECO:0007669"/>
    <property type="project" value="InterPro"/>
</dbReference>
<organism evidence="27 28">
    <name type="scientific">Corynebacterium provencense</name>
    <dbReference type="NCBI Taxonomy" id="1737425"/>
    <lineage>
        <taxon>Bacteria</taxon>
        <taxon>Bacillati</taxon>
        <taxon>Actinomycetota</taxon>
        <taxon>Actinomycetes</taxon>
        <taxon>Mycobacteriales</taxon>
        <taxon>Corynebacteriaceae</taxon>
        <taxon>Corynebacterium</taxon>
    </lineage>
</organism>
<keyword evidence="12" id="KW-0479">Metal-binding</keyword>
<keyword evidence="9" id="KW-0436">Ligase</keyword>
<feature type="transmembrane region" description="Helical" evidence="25">
    <location>
        <begin position="183"/>
        <end position="208"/>
    </location>
</feature>
<dbReference type="Gene3D" id="3.30.930.10">
    <property type="entry name" value="Bira Bifunctional Protein, Domain 2"/>
    <property type="match status" value="1"/>
</dbReference>
<dbReference type="EC" id="2.3.2.3" evidence="5"/>
<evidence type="ECO:0000256" key="5">
    <source>
        <dbReference type="ARBA" id="ARBA00012014"/>
    </source>
</evidence>
<evidence type="ECO:0000313" key="27">
    <source>
        <dbReference type="EMBL" id="AWT27186.1"/>
    </source>
</evidence>
<keyword evidence="14" id="KW-0067">ATP-binding</keyword>
<evidence type="ECO:0000256" key="4">
    <source>
        <dbReference type="ARBA" id="ARBA00009968"/>
    </source>
</evidence>
<evidence type="ECO:0000256" key="19">
    <source>
        <dbReference type="ARBA" id="ARBA00023146"/>
    </source>
</evidence>